<dbReference type="AlphaFoldDB" id="A0A2P6RE11"/>
<evidence type="ECO:0000313" key="13">
    <source>
        <dbReference type="EMBL" id="PRQ44671.1"/>
    </source>
</evidence>
<feature type="transmembrane region" description="Helical" evidence="11">
    <location>
        <begin position="127"/>
        <end position="147"/>
    </location>
</feature>
<dbReference type="Gene3D" id="3.30.200.20">
    <property type="entry name" value="Phosphorylase Kinase, domain 1"/>
    <property type="match status" value="1"/>
</dbReference>
<keyword evidence="8" id="KW-0067">ATP-binding</keyword>
<dbReference type="Pfam" id="PF07714">
    <property type="entry name" value="PK_Tyr_Ser-Thr"/>
    <property type="match status" value="1"/>
</dbReference>
<keyword evidence="4 11" id="KW-0812">Transmembrane</keyword>
<evidence type="ECO:0000256" key="2">
    <source>
        <dbReference type="ARBA" id="ARBA00022527"/>
    </source>
</evidence>
<dbReference type="PANTHER" id="PTHR47989:SF62">
    <property type="entry name" value="OS05G0423500 PROTEIN"/>
    <property type="match status" value="1"/>
</dbReference>
<comment type="subcellular location">
    <subcellularLocation>
        <location evidence="1">Membrane</location>
        <topology evidence="1">Single-pass membrane protein</topology>
    </subcellularLocation>
</comment>
<dbReference type="GO" id="GO:0005524">
    <property type="term" value="F:ATP binding"/>
    <property type="evidence" value="ECO:0007669"/>
    <property type="project" value="UniProtKB-KW"/>
</dbReference>
<proteinExistence type="predicted"/>
<dbReference type="PANTHER" id="PTHR47989">
    <property type="entry name" value="OS01G0750732 PROTEIN"/>
    <property type="match status" value="1"/>
</dbReference>
<keyword evidence="10 11" id="KW-0472">Membrane</keyword>
<dbReference type="SMART" id="SM00220">
    <property type="entry name" value="S_TKc"/>
    <property type="match status" value="1"/>
</dbReference>
<protein>
    <recommendedName>
        <fullName evidence="12">Protein kinase domain-containing protein</fullName>
    </recommendedName>
</protein>
<dbReference type="Gramene" id="PRQ44671">
    <property type="protein sequence ID" value="PRQ44671"/>
    <property type="gene ID" value="RchiOBHm_Chr3g0481801"/>
</dbReference>
<evidence type="ECO:0000256" key="10">
    <source>
        <dbReference type="ARBA" id="ARBA00023136"/>
    </source>
</evidence>
<feature type="domain" description="Protein kinase" evidence="12">
    <location>
        <begin position="190"/>
        <end position="410"/>
    </location>
</feature>
<keyword evidence="14" id="KW-1185">Reference proteome</keyword>
<evidence type="ECO:0000256" key="11">
    <source>
        <dbReference type="SAM" id="Phobius"/>
    </source>
</evidence>
<evidence type="ECO:0000256" key="6">
    <source>
        <dbReference type="ARBA" id="ARBA00022741"/>
    </source>
</evidence>
<dbReference type="InterPro" id="IPR008271">
    <property type="entry name" value="Ser/Thr_kinase_AS"/>
</dbReference>
<dbReference type="Gene3D" id="2.60.120.430">
    <property type="entry name" value="Galactose-binding lectin"/>
    <property type="match status" value="1"/>
</dbReference>
<keyword evidence="2" id="KW-0723">Serine/threonine-protein kinase</keyword>
<evidence type="ECO:0000256" key="3">
    <source>
        <dbReference type="ARBA" id="ARBA00022679"/>
    </source>
</evidence>
<dbReference type="Pfam" id="PF12819">
    <property type="entry name" value="Malectin_like"/>
    <property type="match status" value="1"/>
</dbReference>
<keyword evidence="9 11" id="KW-1133">Transmembrane helix</keyword>
<dbReference type="PROSITE" id="PS50011">
    <property type="entry name" value="PROTEIN_KINASE_DOM"/>
    <property type="match status" value="1"/>
</dbReference>
<dbReference type="InterPro" id="IPR011009">
    <property type="entry name" value="Kinase-like_dom_sf"/>
</dbReference>
<evidence type="ECO:0000256" key="8">
    <source>
        <dbReference type="ARBA" id="ARBA00022840"/>
    </source>
</evidence>
<evidence type="ECO:0000256" key="1">
    <source>
        <dbReference type="ARBA" id="ARBA00004167"/>
    </source>
</evidence>
<keyword evidence="6" id="KW-0547">Nucleotide-binding</keyword>
<dbReference type="GO" id="GO:0016020">
    <property type="term" value="C:membrane"/>
    <property type="evidence" value="ECO:0007669"/>
    <property type="project" value="UniProtKB-SubCell"/>
</dbReference>
<evidence type="ECO:0000256" key="5">
    <source>
        <dbReference type="ARBA" id="ARBA00022729"/>
    </source>
</evidence>
<dbReference type="PROSITE" id="PS00108">
    <property type="entry name" value="PROTEIN_KINASE_ST"/>
    <property type="match status" value="1"/>
</dbReference>
<keyword evidence="5" id="KW-0732">Signal</keyword>
<reference evidence="13 14" key="1">
    <citation type="journal article" date="2018" name="Nat. Genet.">
        <title>The Rosa genome provides new insights in the design of modern roses.</title>
        <authorList>
            <person name="Bendahmane M."/>
        </authorList>
    </citation>
    <scope>NUCLEOTIDE SEQUENCE [LARGE SCALE GENOMIC DNA]</scope>
    <source>
        <strain evidence="14">cv. Old Blush</strain>
    </source>
</reference>
<dbReference type="Gene3D" id="1.10.510.10">
    <property type="entry name" value="Transferase(Phosphotransferase) domain 1"/>
    <property type="match status" value="1"/>
</dbReference>
<evidence type="ECO:0000256" key="7">
    <source>
        <dbReference type="ARBA" id="ARBA00022777"/>
    </source>
</evidence>
<evidence type="ECO:0000256" key="4">
    <source>
        <dbReference type="ARBA" id="ARBA00022692"/>
    </source>
</evidence>
<gene>
    <name evidence="13" type="ORF">RchiOBHm_Chr3g0481801</name>
</gene>
<dbReference type="Proteomes" id="UP000238479">
    <property type="component" value="Chromosome 3"/>
</dbReference>
<dbReference type="GO" id="GO:0004674">
    <property type="term" value="F:protein serine/threonine kinase activity"/>
    <property type="evidence" value="ECO:0007669"/>
    <property type="project" value="UniProtKB-KW"/>
</dbReference>
<dbReference type="SUPFAM" id="SSF56112">
    <property type="entry name" value="Protein kinase-like (PK-like)"/>
    <property type="match status" value="1"/>
</dbReference>
<organism evidence="13 14">
    <name type="scientific">Rosa chinensis</name>
    <name type="common">China rose</name>
    <dbReference type="NCBI Taxonomy" id="74649"/>
    <lineage>
        <taxon>Eukaryota</taxon>
        <taxon>Viridiplantae</taxon>
        <taxon>Streptophyta</taxon>
        <taxon>Embryophyta</taxon>
        <taxon>Tracheophyta</taxon>
        <taxon>Spermatophyta</taxon>
        <taxon>Magnoliopsida</taxon>
        <taxon>eudicotyledons</taxon>
        <taxon>Gunneridae</taxon>
        <taxon>Pentapetalae</taxon>
        <taxon>rosids</taxon>
        <taxon>fabids</taxon>
        <taxon>Rosales</taxon>
        <taxon>Rosaceae</taxon>
        <taxon>Rosoideae</taxon>
        <taxon>Rosoideae incertae sedis</taxon>
        <taxon>Rosa</taxon>
    </lineage>
</organism>
<evidence type="ECO:0000259" key="12">
    <source>
        <dbReference type="PROSITE" id="PS50011"/>
    </source>
</evidence>
<evidence type="ECO:0000256" key="9">
    <source>
        <dbReference type="ARBA" id="ARBA00022989"/>
    </source>
</evidence>
<evidence type="ECO:0000313" key="14">
    <source>
        <dbReference type="Proteomes" id="UP000238479"/>
    </source>
</evidence>
<dbReference type="EMBL" id="PDCK01000041">
    <property type="protein sequence ID" value="PRQ44671.1"/>
    <property type="molecule type" value="Genomic_DNA"/>
</dbReference>
<sequence>MYRKWLAADDTYLDGLSEKYSALAQNNTIELNFVETPEYSAPKEVYNIGQSMWMNKAINESFNLTWAFPVDSNFSYLVRLHFCEFESNITKSGERTFVIYLANQTAEQGEDVILWSGGNGIPTYRDYILLMVPAYLHVFSVLGYLVFRKIWKVKNSGSGNRRMKFTTTPRTSYPCRYFSLADIKAATNNFSDAFIIGAGGFCNVDKGHIDGGATSVAIKSLKLESSQGVHEFETEIEMRSQLRHHHLVSLTGYCTDKGEMILVYDYMVQGTLHDHLYHTNNLPLPWNNDFRFVLVQLEDCSTSIYSGVNGTIIHRDVKSTNILMDDNWVAKVSDFGLSKGTTNMSKTHINTIVKGSFGYLDPEYYRRQCLTEKSDVYSFGVVLCEVLCARPAVIHTEELRQASLAKWPKS</sequence>
<dbReference type="InterPro" id="IPR024788">
    <property type="entry name" value="Malectin-like_Carb-bd_dom"/>
</dbReference>
<dbReference type="FunFam" id="3.30.200.20:FF:000039">
    <property type="entry name" value="receptor-like protein kinase FERONIA"/>
    <property type="match status" value="1"/>
</dbReference>
<accession>A0A2P6RE11</accession>
<keyword evidence="3 13" id="KW-0808">Transferase</keyword>
<name>A0A2P6RE11_ROSCH</name>
<comment type="caution">
    <text evidence="13">The sequence shown here is derived from an EMBL/GenBank/DDBJ whole genome shotgun (WGS) entry which is preliminary data.</text>
</comment>
<dbReference type="InterPro" id="IPR000719">
    <property type="entry name" value="Prot_kinase_dom"/>
</dbReference>
<dbReference type="OMA" id="MIYRINI"/>
<keyword evidence="7" id="KW-0418">Kinase</keyword>
<dbReference type="InterPro" id="IPR001245">
    <property type="entry name" value="Ser-Thr/Tyr_kinase_cat_dom"/>
</dbReference>